<accession>A0A7W9YHK7</accession>
<reference evidence="1 2" key="1">
    <citation type="submission" date="2020-08" db="EMBL/GenBank/DDBJ databases">
        <title>Sequencing the genomes of 1000 actinobacteria strains.</title>
        <authorList>
            <person name="Klenk H.-P."/>
        </authorList>
    </citation>
    <scope>NUCLEOTIDE SEQUENCE [LARGE SCALE GENOMIC DNA]</scope>
    <source>
        <strain evidence="1 2">DSM 46659</strain>
    </source>
</reference>
<keyword evidence="2" id="KW-1185">Reference proteome</keyword>
<evidence type="ECO:0000313" key="2">
    <source>
        <dbReference type="Proteomes" id="UP000546642"/>
    </source>
</evidence>
<gene>
    <name evidence="1" type="ORF">HNR23_002289</name>
</gene>
<dbReference type="RefSeq" id="WP_221308093.1">
    <property type="nucleotide sequence ID" value="NZ_JACHDS010000001.1"/>
</dbReference>
<sequence length="84" mass="9126">MSDSPTMTVRIRDRAAEAPWGSGPLRPVTRTVTISATCPRCGGPRGTPRVFNQHDDGEWYATHVWDTPCGHIDSYAAVAKEADA</sequence>
<dbReference type="Proteomes" id="UP000546642">
    <property type="component" value="Unassembled WGS sequence"/>
</dbReference>
<protein>
    <submittedName>
        <fullName evidence="1">Uncharacterized protein</fullName>
    </submittedName>
</protein>
<organism evidence="1 2">
    <name type="scientific">Nocardiopsis mwathae</name>
    <dbReference type="NCBI Taxonomy" id="1472723"/>
    <lineage>
        <taxon>Bacteria</taxon>
        <taxon>Bacillati</taxon>
        <taxon>Actinomycetota</taxon>
        <taxon>Actinomycetes</taxon>
        <taxon>Streptosporangiales</taxon>
        <taxon>Nocardiopsidaceae</taxon>
        <taxon>Nocardiopsis</taxon>
    </lineage>
</organism>
<dbReference type="AlphaFoldDB" id="A0A7W9YHK7"/>
<proteinExistence type="predicted"/>
<evidence type="ECO:0000313" key="1">
    <source>
        <dbReference type="EMBL" id="MBB6172229.1"/>
    </source>
</evidence>
<name>A0A7W9YHK7_9ACTN</name>
<dbReference type="EMBL" id="JACHDS010000001">
    <property type="protein sequence ID" value="MBB6172229.1"/>
    <property type="molecule type" value="Genomic_DNA"/>
</dbReference>
<comment type="caution">
    <text evidence="1">The sequence shown here is derived from an EMBL/GenBank/DDBJ whole genome shotgun (WGS) entry which is preliminary data.</text>
</comment>